<dbReference type="InterPro" id="IPR022201">
    <property type="entry name" value="DUF3726"/>
</dbReference>
<evidence type="ECO:0000313" key="1">
    <source>
        <dbReference type="EMBL" id="SVA29347.1"/>
    </source>
</evidence>
<proteinExistence type="predicted"/>
<dbReference type="AlphaFoldDB" id="A0A381UPV5"/>
<accession>A0A381UPV5</accession>
<sequence>MGFPFGADEDAAFMTTWLELYRFQGIKKLAKLSKKIDKKFDAKIDLEKIKSSSLINIDHSSLLMKGPGLFDYFYQETKKNHYIKIILNNCIDPIFLIPLAQRLSEKLDFVSACWKNDKNKTIGIKIIKNKTLVGELKSKIVPLKKQVFLQFSTNKKSSKIEKFNFHKIEYEINAKFKQQCLEKSLNPNADDWKIISKLAHRTFVPESEESRQKGAGGGDDND</sequence>
<organism evidence="1">
    <name type="scientific">marine metagenome</name>
    <dbReference type="NCBI Taxonomy" id="408172"/>
    <lineage>
        <taxon>unclassified sequences</taxon>
        <taxon>metagenomes</taxon>
        <taxon>ecological metagenomes</taxon>
    </lineage>
</organism>
<protein>
    <submittedName>
        <fullName evidence="1">Uncharacterized protein</fullName>
    </submittedName>
</protein>
<dbReference type="Pfam" id="PF12525">
    <property type="entry name" value="DUF3726"/>
    <property type="match status" value="1"/>
</dbReference>
<name>A0A381UPV5_9ZZZZ</name>
<dbReference type="EMBL" id="UINC01006740">
    <property type="protein sequence ID" value="SVA29347.1"/>
    <property type="molecule type" value="Genomic_DNA"/>
</dbReference>
<gene>
    <name evidence="1" type="ORF">METZ01_LOCUS82201</name>
</gene>
<reference evidence="1" key="1">
    <citation type="submission" date="2018-05" db="EMBL/GenBank/DDBJ databases">
        <authorList>
            <person name="Lanie J.A."/>
            <person name="Ng W.-L."/>
            <person name="Kazmierczak K.M."/>
            <person name="Andrzejewski T.M."/>
            <person name="Davidsen T.M."/>
            <person name="Wayne K.J."/>
            <person name="Tettelin H."/>
            <person name="Glass J.I."/>
            <person name="Rusch D."/>
            <person name="Podicherti R."/>
            <person name="Tsui H.-C.T."/>
            <person name="Winkler M.E."/>
        </authorList>
    </citation>
    <scope>NUCLEOTIDE SEQUENCE</scope>
</reference>